<dbReference type="Proteomes" id="UP000467240">
    <property type="component" value="Unassembled WGS sequence"/>
</dbReference>
<proteinExistence type="predicted"/>
<dbReference type="RefSeq" id="WP_158041736.1">
    <property type="nucleotide sequence ID" value="NZ_JACCFV010000001.1"/>
</dbReference>
<comment type="caution">
    <text evidence="1">The sequence shown here is derived from an EMBL/GenBank/DDBJ whole genome shotgun (WGS) entry which is preliminary data.</text>
</comment>
<name>A0A7J5BNK9_9MICO</name>
<evidence type="ECO:0000313" key="2">
    <source>
        <dbReference type="Proteomes" id="UP000467240"/>
    </source>
</evidence>
<protein>
    <submittedName>
        <fullName evidence="1">Uncharacterized protein</fullName>
    </submittedName>
</protein>
<dbReference type="AlphaFoldDB" id="A0A7J5BNK9"/>
<sequence length="102" mass="10559">MTIPGTPQVRLDELLVTVPGVVAVYPQAGVRAVVASVTWLAATVTGRDVREEDAVTRSPEAVSATIATSRGARSPDVARAAADALLAAAPSERVKLRVARIT</sequence>
<keyword evidence="2" id="KW-1185">Reference proteome</keyword>
<gene>
    <name evidence="1" type="ORF">F8O01_14845</name>
</gene>
<reference evidence="1 2" key="1">
    <citation type="submission" date="2019-09" db="EMBL/GenBank/DDBJ databases">
        <title>Phylogeny of genus Pseudoclavibacter and closely related genus.</title>
        <authorList>
            <person name="Li Y."/>
        </authorList>
    </citation>
    <scope>NUCLEOTIDE SEQUENCE [LARGE SCALE GENOMIC DNA]</scope>
    <source>
        <strain evidence="1 2">DSM 23821</strain>
    </source>
</reference>
<dbReference type="EMBL" id="WBJZ01000022">
    <property type="protein sequence ID" value="KAB1653620.1"/>
    <property type="molecule type" value="Genomic_DNA"/>
</dbReference>
<accession>A0A7J5BNK9</accession>
<organism evidence="1 2">
    <name type="scientific">Pseudoclavibacter chungangensis</name>
    <dbReference type="NCBI Taxonomy" id="587635"/>
    <lineage>
        <taxon>Bacteria</taxon>
        <taxon>Bacillati</taxon>
        <taxon>Actinomycetota</taxon>
        <taxon>Actinomycetes</taxon>
        <taxon>Micrococcales</taxon>
        <taxon>Microbacteriaceae</taxon>
        <taxon>Pseudoclavibacter</taxon>
    </lineage>
</organism>
<evidence type="ECO:0000313" key="1">
    <source>
        <dbReference type="EMBL" id="KAB1653620.1"/>
    </source>
</evidence>